<keyword evidence="2 6" id="KW-0805">Transcription regulation</keyword>
<name>A0A1G9T6R0_9PROT</name>
<evidence type="ECO:0000256" key="4">
    <source>
        <dbReference type="ARBA" id="ARBA00023125"/>
    </source>
</evidence>
<evidence type="ECO:0000313" key="9">
    <source>
        <dbReference type="EMBL" id="SDM43290.1"/>
    </source>
</evidence>
<sequence length="180" mass="19876">MRASDEELTALVMATKNVAAFGELVRRHQGVVRGMLHRMCRNHALADDLAQDTFIRAFEKIGSFLGTGSFKSWLCSIAYTEFLKSARKRKSTDRAMERFGSGMEDSEAPRDMGNVVDLDRALTTLKDEERVAVVMCYSCGMSHSEAAEATGMPLGTIKSHVNRGRAKLQAYFAESEVVAS</sequence>
<dbReference type="Pfam" id="PF08281">
    <property type="entry name" value="Sigma70_r4_2"/>
    <property type="match status" value="1"/>
</dbReference>
<dbReference type="PROSITE" id="PS01063">
    <property type="entry name" value="SIGMA70_ECF"/>
    <property type="match status" value="1"/>
</dbReference>
<dbReference type="InterPro" id="IPR039425">
    <property type="entry name" value="RNA_pol_sigma-70-like"/>
</dbReference>
<organism evidence="9 10">
    <name type="scientific">Maricaulis salignorans</name>
    <dbReference type="NCBI Taxonomy" id="144026"/>
    <lineage>
        <taxon>Bacteria</taxon>
        <taxon>Pseudomonadati</taxon>
        <taxon>Pseudomonadota</taxon>
        <taxon>Alphaproteobacteria</taxon>
        <taxon>Maricaulales</taxon>
        <taxon>Maricaulaceae</taxon>
        <taxon>Maricaulis</taxon>
    </lineage>
</organism>
<evidence type="ECO:0000256" key="1">
    <source>
        <dbReference type="ARBA" id="ARBA00010641"/>
    </source>
</evidence>
<dbReference type="InterPro" id="IPR013325">
    <property type="entry name" value="RNA_pol_sigma_r2"/>
</dbReference>
<dbReference type="RefSeq" id="WP_091770174.1">
    <property type="nucleotide sequence ID" value="NZ_FNHG01000011.1"/>
</dbReference>
<dbReference type="SUPFAM" id="SSF88946">
    <property type="entry name" value="Sigma2 domain of RNA polymerase sigma factors"/>
    <property type="match status" value="1"/>
</dbReference>
<dbReference type="Pfam" id="PF04542">
    <property type="entry name" value="Sigma70_r2"/>
    <property type="match status" value="1"/>
</dbReference>
<dbReference type="EMBL" id="FNHG01000011">
    <property type="protein sequence ID" value="SDM43290.1"/>
    <property type="molecule type" value="Genomic_DNA"/>
</dbReference>
<feature type="domain" description="RNA polymerase sigma factor 70 region 4 type 2" evidence="8">
    <location>
        <begin position="117"/>
        <end position="168"/>
    </location>
</feature>
<keyword evidence="3 6" id="KW-0731">Sigma factor</keyword>
<dbReference type="PANTHER" id="PTHR43133">
    <property type="entry name" value="RNA POLYMERASE ECF-TYPE SIGMA FACTO"/>
    <property type="match status" value="1"/>
</dbReference>
<proteinExistence type="inferred from homology"/>
<keyword evidence="10" id="KW-1185">Reference proteome</keyword>
<dbReference type="InterPro" id="IPR036388">
    <property type="entry name" value="WH-like_DNA-bd_sf"/>
</dbReference>
<dbReference type="SUPFAM" id="SSF88659">
    <property type="entry name" value="Sigma3 and sigma4 domains of RNA polymerase sigma factors"/>
    <property type="match status" value="1"/>
</dbReference>
<dbReference type="GO" id="GO:0006352">
    <property type="term" value="P:DNA-templated transcription initiation"/>
    <property type="evidence" value="ECO:0007669"/>
    <property type="project" value="InterPro"/>
</dbReference>
<comment type="similarity">
    <text evidence="1 6">Belongs to the sigma-70 factor family. ECF subfamily.</text>
</comment>
<dbReference type="InterPro" id="IPR013249">
    <property type="entry name" value="RNA_pol_sigma70_r4_t2"/>
</dbReference>
<evidence type="ECO:0000313" key="10">
    <source>
        <dbReference type="Proteomes" id="UP000199759"/>
    </source>
</evidence>
<dbReference type="CDD" id="cd06171">
    <property type="entry name" value="Sigma70_r4"/>
    <property type="match status" value="1"/>
</dbReference>
<dbReference type="NCBIfam" id="TIGR02937">
    <property type="entry name" value="sigma70-ECF"/>
    <property type="match status" value="1"/>
</dbReference>
<dbReference type="STRING" id="144026.SAMN04488568_11149"/>
<evidence type="ECO:0000256" key="5">
    <source>
        <dbReference type="ARBA" id="ARBA00023163"/>
    </source>
</evidence>
<dbReference type="Gene3D" id="1.10.10.10">
    <property type="entry name" value="Winged helix-like DNA-binding domain superfamily/Winged helix DNA-binding domain"/>
    <property type="match status" value="1"/>
</dbReference>
<gene>
    <name evidence="9" type="ORF">SAMN04488568_11149</name>
</gene>
<dbReference type="InterPro" id="IPR013324">
    <property type="entry name" value="RNA_pol_sigma_r3/r4-like"/>
</dbReference>
<dbReference type="Gene3D" id="1.10.1740.10">
    <property type="match status" value="1"/>
</dbReference>
<dbReference type="InterPro" id="IPR014284">
    <property type="entry name" value="RNA_pol_sigma-70_dom"/>
</dbReference>
<dbReference type="GO" id="GO:0016987">
    <property type="term" value="F:sigma factor activity"/>
    <property type="evidence" value="ECO:0007669"/>
    <property type="project" value="UniProtKB-KW"/>
</dbReference>
<dbReference type="InterPro" id="IPR000838">
    <property type="entry name" value="RNA_pol_sigma70_ECF_CS"/>
</dbReference>
<accession>A0A1G9T6R0</accession>
<reference evidence="9 10" key="1">
    <citation type="submission" date="2016-10" db="EMBL/GenBank/DDBJ databases">
        <authorList>
            <person name="de Groot N.N."/>
        </authorList>
    </citation>
    <scope>NUCLEOTIDE SEQUENCE [LARGE SCALE GENOMIC DNA]</scope>
    <source>
        <strain evidence="9 10">DSM 16077</strain>
    </source>
</reference>
<evidence type="ECO:0000256" key="6">
    <source>
        <dbReference type="RuleBase" id="RU000716"/>
    </source>
</evidence>
<keyword evidence="4 6" id="KW-0238">DNA-binding</keyword>
<dbReference type="Proteomes" id="UP000199759">
    <property type="component" value="Unassembled WGS sequence"/>
</dbReference>
<feature type="domain" description="RNA polymerase sigma-70 region 2" evidence="7">
    <location>
        <begin position="24"/>
        <end position="91"/>
    </location>
</feature>
<dbReference type="OrthoDB" id="9784272at2"/>
<evidence type="ECO:0000256" key="2">
    <source>
        <dbReference type="ARBA" id="ARBA00023015"/>
    </source>
</evidence>
<dbReference type="GO" id="GO:0003677">
    <property type="term" value="F:DNA binding"/>
    <property type="evidence" value="ECO:0007669"/>
    <property type="project" value="UniProtKB-KW"/>
</dbReference>
<protein>
    <recommendedName>
        <fullName evidence="6">RNA polymerase sigma factor</fullName>
    </recommendedName>
</protein>
<dbReference type="PANTHER" id="PTHR43133:SF51">
    <property type="entry name" value="RNA POLYMERASE SIGMA FACTOR"/>
    <property type="match status" value="1"/>
</dbReference>
<keyword evidence="5 6" id="KW-0804">Transcription</keyword>
<dbReference type="InterPro" id="IPR007627">
    <property type="entry name" value="RNA_pol_sigma70_r2"/>
</dbReference>
<evidence type="ECO:0000259" key="7">
    <source>
        <dbReference type="Pfam" id="PF04542"/>
    </source>
</evidence>
<evidence type="ECO:0000259" key="8">
    <source>
        <dbReference type="Pfam" id="PF08281"/>
    </source>
</evidence>
<evidence type="ECO:0000256" key="3">
    <source>
        <dbReference type="ARBA" id="ARBA00023082"/>
    </source>
</evidence>
<dbReference type="AlphaFoldDB" id="A0A1G9T6R0"/>